<reference evidence="4 5" key="1">
    <citation type="submission" date="2024-10" db="EMBL/GenBank/DDBJ databases">
        <title>Updated reference genomes for cyclostephanoid diatoms.</title>
        <authorList>
            <person name="Roberts W.R."/>
            <person name="Alverson A.J."/>
        </authorList>
    </citation>
    <scope>NUCLEOTIDE SEQUENCE [LARGE SCALE GENOMIC DNA]</scope>
    <source>
        <strain evidence="4 5">AJA232-27</strain>
    </source>
</reference>
<dbReference type="PANTHER" id="PTHR45614:SF274">
    <property type="entry name" value="MYB-LIKE DNA-BINDING PROTEIN"/>
    <property type="match status" value="1"/>
</dbReference>
<dbReference type="InterPro" id="IPR050560">
    <property type="entry name" value="MYB_TF"/>
</dbReference>
<dbReference type="Pfam" id="PF13921">
    <property type="entry name" value="Myb_DNA-bind_6"/>
    <property type="match status" value="1"/>
</dbReference>
<sequence length="391" mass="43327">MNHRQPSHHCRGQPLRYNTKLLLISYSSIASSKMPKWRTKPTSWTKEEDNKLKAFVAEWSVRGDRNIQWAAIAGKMPGRSGKQCRERWSYCLRPDIKKGDWSHAEDQLLDRLQIQLGNKWTLIAASLPGRTDNDVKNRWHARKKSAARYHLLAGSTRMAGEDQSRCRTEYKAPATKKAASIPVSNQQIYGKDIDTAFVRSCSADSNLPLQKPPTYQRANAIRALDAAFVRSCSADSNVTLQKPPTYQNVDAIQTQTNDAAFVRCCSADSNLPMQKPLTHRVDAIYANDIFSPSYFPRQLGTSTAITAPATATPFTPLMVLAEVSSCHSGPFISDIELFFERTLECINSGSKKSEASLDDGGVTVAGMTPLPYKKNHQPNVGPASPSVLDAV</sequence>
<evidence type="ECO:0000313" key="5">
    <source>
        <dbReference type="Proteomes" id="UP001530293"/>
    </source>
</evidence>
<dbReference type="PROSITE" id="PS50090">
    <property type="entry name" value="MYB_LIKE"/>
    <property type="match status" value="2"/>
</dbReference>
<dbReference type="InterPro" id="IPR001005">
    <property type="entry name" value="SANT/Myb"/>
</dbReference>
<evidence type="ECO:0000313" key="4">
    <source>
        <dbReference type="EMBL" id="KAL3759953.1"/>
    </source>
</evidence>
<dbReference type="InterPro" id="IPR009057">
    <property type="entry name" value="Homeodomain-like_sf"/>
</dbReference>
<gene>
    <name evidence="4" type="ORF">ACHAWU_000576</name>
</gene>
<accession>A0ABD3MAL6</accession>
<dbReference type="PANTHER" id="PTHR45614">
    <property type="entry name" value="MYB PROTEIN-RELATED"/>
    <property type="match status" value="1"/>
</dbReference>
<protein>
    <submittedName>
        <fullName evidence="4">Uncharacterized protein</fullName>
    </submittedName>
</protein>
<feature type="domain" description="Myb-like" evidence="2">
    <location>
        <begin position="36"/>
        <end position="92"/>
    </location>
</feature>
<dbReference type="CDD" id="cd00167">
    <property type="entry name" value="SANT"/>
    <property type="match status" value="2"/>
</dbReference>
<dbReference type="Gene3D" id="1.10.10.60">
    <property type="entry name" value="Homeodomain-like"/>
    <property type="match status" value="2"/>
</dbReference>
<feature type="domain" description="HTH myb-type" evidence="3">
    <location>
        <begin position="43"/>
        <end position="88"/>
    </location>
</feature>
<proteinExistence type="predicted"/>
<dbReference type="InterPro" id="IPR017930">
    <property type="entry name" value="Myb_dom"/>
</dbReference>
<evidence type="ECO:0000259" key="2">
    <source>
        <dbReference type="PROSITE" id="PS50090"/>
    </source>
</evidence>
<evidence type="ECO:0000259" key="3">
    <source>
        <dbReference type="PROSITE" id="PS51294"/>
    </source>
</evidence>
<dbReference type="PROSITE" id="PS51294">
    <property type="entry name" value="HTH_MYB"/>
    <property type="match status" value="2"/>
</dbReference>
<dbReference type="EMBL" id="JALLBG020000195">
    <property type="protein sequence ID" value="KAL3759953.1"/>
    <property type="molecule type" value="Genomic_DNA"/>
</dbReference>
<name>A0ABD3MAL6_9STRA</name>
<feature type="domain" description="HTH myb-type" evidence="3">
    <location>
        <begin position="93"/>
        <end position="147"/>
    </location>
</feature>
<organism evidence="4 5">
    <name type="scientific">Discostella pseudostelligera</name>
    <dbReference type="NCBI Taxonomy" id="259834"/>
    <lineage>
        <taxon>Eukaryota</taxon>
        <taxon>Sar</taxon>
        <taxon>Stramenopiles</taxon>
        <taxon>Ochrophyta</taxon>
        <taxon>Bacillariophyta</taxon>
        <taxon>Coscinodiscophyceae</taxon>
        <taxon>Thalassiosirophycidae</taxon>
        <taxon>Stephanodiscales</taxon>
        <taxon>Stephanodiscaceae</taxon>
        <taxon>Discostella</taxon>
    </lineage>
</organism>
<dbReference type="AlphaFoldDB" id="A0ABD3MAL6"/>
<comment type="caution">
    <text evidence="4">The sequence shown here is derived from an EMBL/GenBank/DDBJ whole genome shotgun (WGS) entry which is preliminary data.</text>
</comment>
<keyword evidence="5" id="KW-1185">Reference proteome</keyword>
<dbReference type="Proteomes" id="UP001530293">
    <property type="component" value="Unassembled WGS sequence"/>
</dbReference>
<feature type="domain" description="Myb-like" evidence="2">
    <location>
        <begin position="93"/>
        <end position="143"/>
    </location>
</feature>
<feature type="region of interest" description="Disordered" evidence="1">
    <location>
        <begin position="370"/>
        <end position="391"/>
    </location>
</feature>
<evidence type="ECO:0000256" key="1">
    <source>
        <dbReference type="SAM" id="MobiDB-lite"/>
    </source>
</evidence>
<dbReference type="SMART" id="SM00717">
    <property type="entry name" value="SANT"/>
    <property type="match status" value="2"/>
</dbReference>
<dbReference type="SUPFAM" id="SSF46689">
    <property type="entry name" value="Homeodomain-like"/>
    <property type="match status" value="1"/>
</dbReference>